<comment type="similarity">
    <text evidence="2 13">Belongs to the D-alanine--D-alanine ligase family.</text>
</comment>
<dbReference type="SUPFAM" id="SSF52440">
    <property type="entry name" value="PreATP-grasp domain"/>
    <property type="match status" value="1"/>
</dbReference>
<feature type="binding site" evidence="16">
    <location>
        <position position="325"/>
    </location>
    <ligand>
        <name>Mg(2+)</name>
        <dbReference type="ChEBI" id="CHEBI:18420"/>
        <label>2</label>
    </ligand>
</feature>
<evidence type="ECO:0000313" key="20">
    <source>
        <dbReference type="Proteomes" id="UP000671908"/>
    </source>
</evidence>
<name>A0A975F5H3_9SPIR</name>
<keyword evidence="13" id="KW-0963">Cytoplasm</keyword>
<keyword evidence="20" id="KW-1185">Reference proteome</keyword>
<feature type="active site" evidence="14">
    <location>
        <position position="336"/>
    </location>
</feature>
<evidence type="ECO:0000256" key="17">
    <source>
        <dbReference type="PROSITE-ProRule" id="PRU00409"/>
    </source>
</evidence>
<keyword evidence="3 13" id="KW-0436">Ligase</keyword>
<feature type="binding site" evidence="15">
    <location>
        <begin position="220"/>
        <end position="227"/>
    </location>
    <ligand>
        <name>ATP</name>
        <dbReference type="ChEBI" id="CHEBI:30616"/>
    </ligand>
</feature>
<dbReference type="Gene3D" id="3.30.1490.20">
    <property type="entry name" value="ATP-grasp fold, A domain"/>
    <property type="match status" value="1"/>
</dbReference>
<dbReference type="PROSITE" id="PS50975">
    <property type="entry name" value="ATP_GRASP"/>
    <property type="match status" value="1"/>
</dbReference>
<dbReference type="GO" id="GO:0009252">
    <property type="term" value="P:peptidoglycan biosynthetic process"/>
    <property type="evidence" value="ECO:0007669"/>
    <property type="project" value="UniProtKB-UniRule"/>
</dbReference>
<dbReference type="GO" id="GO:0008716">
    <property type="term" value="F:D-alanine-D-alanine ligase activity"/>
    <property type="evidence" value="ECO:0007669"/>
    <property type="project" value="UniProtKB-UniRule"/>
</dbReference>
<comment type="subcellular location">
    <subcellularLocation>
        <location evidence="13">Cytoplasm</location>
    </subcellularLocation>
</comment>
<dbReference type="FunFam" id="3.30.470.20:FF:000008">
    <property type="entry name" value="D-alanine--D-alanine ligase"/>
    <property type="match status" value="1"/>
</dbReference>
<keyword evidence="9 13" id="KW-0573">Peptidoglycan synthesis</keyword>
<reference evidence="19 20" key="1">
    <citation type="journal article" date="2021" name="Microbiol. Resour. Announc.">
        <title>Complete Genome Sequences of Three Human Oral Treponema parvum Isolates.</title>
        <authorList>
            <person name="Zeng H."/>
            <person name="Watt R.M."/>
        </authorList>
    </citation>
    <scope>NUCLEOTIDE SEQUENCE [LARGE SCALE GENOMIC DNA]</scope>
    <source>
        <strain evidence="19 20">ATCC 700770</strain>
    </source>
</reference>
<dbReference type="GO" id="GO:0005524">
    <property type="term" value="F:ATP binding"/>
    <property type="evidence" value="ECO:0007669"/>
    <property type="project" value="UniProtKB-UniRule"/>
</dbReference>
<dbReference type="Gene3D" id="3.40.50.20">
    <property type="match status" value="1"/>
</dbReference>
<evidence type="ECO:0000259" key="18">
    <source>
        <dbReference type="PROSITE" id="PS50975"/>
    </source>
</evidence>
<evidence type="ECO:0000256" key="1">
    <source>
        <dbReference type="ARBA" id="ARBA00001936"/>
    </source>
</evidence>
<dbReference type="NCBIfam" id="NF002378">
    <property type="entry name" value="PRK01372.1"/>
    <property type="match status" value="1"/>
</dbReference>
<evidence type="ECO:0000256" key="4">
    <source>
        <dbReference type="ARBA" id="ARBA00022723"/>
    </source>
</evidence>
<feature type="binding site" evidence="15">
    <location>
        <position position="135"/>
    </location>
    <ligand>
        <name>ATP</name>
        <dbReference type="ChEBI" id="CHEBI:30616"/>
    </ligand>
</feature>
<sequence length="374" mass="41085">MTVAVLYGGRSGEHEVSLVSAAAVARNITNHKIILIGINKDGLWFLQDENEYKRICADESAKLSIAEKDSNRISVVPGAKTQAFFVNGKALKIDVVFPVLHGTFGEDGTVQGLFEMADIPYVGCGVLASAVTMDKEKTKLILEQAGIKTVPFVCLRRSDLMNSDRYDATIKQIIQEFGFPLFVKPCNAGSSDGASKAENEKQLSVALMDAFNWDNKVLIEKAINAREIECSVTGNSVTAPEGDDIESVTAYMPGEILPSHQFYDYDAKYNDPSGASLLIPADLKEENIEKIRKIAVNAYKALDLSGLSRIDFFIDKDTNKLYLNEVNSIPGFTSISMFPKMCEAAGLPFKDLTELLIQEALRLYKIKASLKTSR</sequence>
<evidence type="ECO:0000256" key="14">
    <source>
        <dbReference type="PIRSR" id="PIRSR039102-1"/>
    </source>
</evidence>
<evidence type="ECO:0000256" key="12">
    <source>
        <dbReference type="ARBA" id="ARBA00047614"/>
    </source>
</evidence>
<dbReference type="InterPro" id="IPR013815">
    <property type="entry name" value="ATP_grasp_subdomain_1"/>
</dbReference>
<dbReference type="NCBIfam" id="NF002528">
    <property type="entry name" value="PRK01966.1-4"/>
    <property type="match status" value="1"/>
</dbReference>
<feature type="active site" evidence="14">
    <location>
        <position position="190"/>
    </location>
</feature>
<feature type="domain" description="ATP-grasp" evidence="18">
    <location>
        <begin position="139"/>
        <end position="358"/>
    </location>
</feature>
<feature type="binding site" evidence="16">
    <location>
        <position position="327"/>
    </location>
    <ligand>
        <name>Mg(2+)</name>
        <dbReference type="ChEBI" id="CHEBI:18420"/>
        <label>2</label>
    </ligand>
</feature>
<dbReference type="PIRSF" id="PIRSF039102">
    <property type="entry name" value="Ddl/VanB"/>
    <property type="match status" value="1"/>
</dbReference>
<dbReference type="EC" id="6.3.2.4" evidence="13"/>
<comment type="cofactor">
    <cofactor evidence="16">
        <name>Mg(2+)</name>
        <dbReference type="ChEBI" id="CHEBI:18420"/>
    </cofactor>
    <cofactor evidence="16">
        <name>Mn(2+)</name>
        <dbReference type="ChEBI" id="CHEBI:29035"/>
    </cofactor>
    <text evidence="16">Binds 2 magnesium or manganese ions per subunit.</text>
</comment>
<evidence type="ECO:0000256" key="2">
    <source>
        <dbReference type="ARBA" id="ARBA00010871"/>
    </source>
</evidence>
<protein>
    <recommendedName>
        <fullName evidence="13">D-alanine--D-alanine ligase</fullName>
        <ecNumber evidence="13">6.3.2.4</ecNumber>
    </recommendedName>
    <alternativeName>
        <fullName evidence="13">D-Ala-D-Ala ligase</fullName>
    </alternativeName>
    <alternativeName>
        <fullName evidence="13">D-alanylalanine synthetase</fullName>
    </alternativeName>
</protein>
<feature type="binding site" evidence="16">
    <location>
        <position position="325"/>
    </location>
    <ligand>
        <name>Mg(2+)</name>
        <dbReference type="ChEBI" id="CHEBI:18420"/>
        <label>1</label>
    </ligand>
</feature>
<comment type="cofactor">
    <cofactor evidence="1">
        <name>Mn(2+)</name>
        <dbReference type="ChEBI" id="CHEBI:29035"/>
    </cofactor>
</comment>
<dbReference type="Pfam" id="PF07478">
    <property type="entry name" value="Dala_Dala_lig_C"/>
    <property type="match status" value="1"/>
</dbReference>
<dbReference type="HAMAP" id="MF_00047">
    <property type="entry name" value="Dala_Dala_lig"/>
    <property type="match status" value="1"/>
</dbReference>
<dbReference type="GO" id="GO:0008360">
    <property type="term" value="P:regulation of cell shape"/>
    <property type="evidence" value="ECO:0007669"/>
    <property type="project" value="UniProtKB-KW"/>
</dbReference>
<dbReference type="GO" id="GO:0046872">
    <property type="term" value="F:metal ion binding"/>
    <property type="evidence" value="ECO:0007669"/>
    <property type="project" value="UniProtKB-KW"/>
</dbReference>
<dbReference type="GO" id="GO:0071555">
    <property type="term" value="P:cell wall organization"/>
    <property type="evidence" value="ECO:0007669"/>
    <property type="project" value="UniProtKB-KW"/>
</dbReference>
<dbReference type="GO" id="GO:0005829">
    <property type="term" value="C:cytosol"/>
    <property type="evidence" value="ECO:0007669"/>
    <property type="project" value="TreeGrafter"/>
</dbReference>
<evidence type="ECO:0000256" key="13">
    <source>
        <dbReference type="HAMAP-Rule" id="MF_00047"/>
    </source>
</evidence>
<evidence type="ECO:0000256" key="11">
    <source>
        <dbReference type="ARBA" id="ARBA00023316"/>
    </source>
</evidence>
<dbReference type="InterPro" id="IPR011095">
    <property type="entry name" value="Dala_Dala_lig_C"/>
</dbReference>
<dbReference type="PANTHER" id="PTHR23132">
    <property type="entry name" value="D-ALANINE--D-ALANINE LIGASE"/>
    <property type="match status" value="1"/>
</dbReference>
<dbReference type="NCBIfam" id="TIGR01205">
    <property type="entry name" value="D_ala_D_alaTIGR"/>
    <property type="match status" value="1"/>
</dbReference>
<dbReference type="PANTHER" id="PTHR23132:SF25">
    <property type="entry name" value="D-ALANINE--D-ALANINE LIGASE A"/>
    <property type="match status" value="1"/>
</dbReference>
<keyword evidence="11 13" id="KW-0961">Cell wall biogenesis/degradation</keyword>
<evidence type="ECO:0000256" key="15">
    <source>
        <dbReference type="PIRSR" id="PIRSR039102-2"/>
    </source>
</evidence>
<keyword evidence="7 16" id="KW-0460">Magnesium</keyword>
<dbReference type="AlphaFoldDB" id="A0A975F5H3"/>
<dbReference type="Gene3D" id="3.30.470.20">
    <property type="entry name" value="ATP-grasp fold, B domain"/>
    <property type="match status" value="1"/>
</dbReference>
<dbReference type="InterPro" id="IPR016185">
    <property type="entry name" value="PreATP-grasp_dom_sf"/>
</dbReference>
<evidence type="ECO:0000256" key="5">
    <source>
        <dbReference type="ARBA" id="ARBA00022741"/>
    </source>
</evidence>
<gene>
    <name evidence="13" type="primary">ddl</name>
    <name evidence="19" type="ORF">HRQ91_09680</name>
</gene>
<dbReference type="InterPro" id="IPR000291">
    <property type="entry name" value="D-Ala_lig_Van_CS"/>
</dbReference>
<dbReference type="EMBL" id="CP054142">
    <property type="protein sequence ID" value="QTQ14710.1"/>
    <property type="molecule type" value="Genomic_DNA"/>
</dbReference>
<dbReference type="PROSITE" id="PS00843">
    <property type="entry name" value="DALA_DALA_LIGASE_1"/>
    <property type="match status" value="1"/>
</dbReference>
<feature type="binding site" evidence="16">
    <location>
        <position position="311"/>
    </location>
    <ligand>
        <name>Mg(2+)</name>
        <dbReference type="ChEBI" id="CHEBI:18420"/>
        <label>1</label>
    </ligand>
</feature>
<dbReference type="KEGG" id="tpav:HRQ91_09680"/>
<evidence type="ECO:0000313" key="19">
    <source>
        <dbReference type="EMBL" id="QTQ14710.1"/>
    </source>
</evidence>
<keyword evidence="5 15" id="KW-0547">Nucleotide-binding</keyword>
<keyword evidence="8 13" id="KW-0133">Cell shape</keyword>
<dbReference type="InterPro" id="IPR011127">
    <property type="entry name" value="Dala_Dala_lig_N"/>
</dbReference>
<dbReference type="Pfam" id="PF01820">
    <property type="entry name" value="Dala_Dala_lig_N"/>
    <property type="match status" value="1"/>
</dbReference>
<feature type="binding site" evidence="15">
    <location>
        <begin position="324"/>
        <end position="325"/>
    </location>
    <ligand>
        <name>ATP</name>
        <dbReference type="ChEBI" id="CHEBI:30616"/>
    </ligand>
</feature>
<dbReference type="InterPro" id="IPR011761">
    <property type="entry name" value="ATP-grasp"/>
</dbReference>
<feature type="binding site" evidence="15">
    <location>
        <begin position="182"/>
        <end position="184"/>
    </location>
    <ligand>
        <name>ATP</name>
        <dbReference type="ChEBI" id="CHEBI:30616"/>
    </ligand>
</feature>
<feature type="binding site" evidence="15">
    <location>
        <begin position="190"/>
        <end position="191"/>
    </location>
    <ligand>
        <name>ATP</name>
        <dbReference type="ChEBI" id="CHEBI:30616"/>
    </ligand>
</feature>
<keyword evidence="4 16" id="KW-0479">Metal-binding</keyword>
<evidence type="ECO:0000256" key="16">
    <source>
        <dbReference type="PIRSR" id="PIRSR039102-3"/>
    </source>
</evidence>
<comment type="pathway">
    <text evidence="13">Cell wall biogenesis; peptidoglycan biosynthesis.</text>
</comment>
<accession>A0A975F5H3</accession>
<dbReference type="RefSeq" id="WP_210119354.1">
    <property type="nucleotide sequence ID" value="NZ_CP054142.1"/>
</dbReference>
<dbReference type="InterPro" id="IPR005905">
    <property type="entry name" value="D_ala_D_ala"/>
</dbReference>
<dbReference type="SUPFAM" id="SSF56059">
    <property type="entry name" value="Glutathione synthetase ATP-binding domain-like"/>
    <property type="match status" value="1"/>
</dbReference>
<comment type="catalytic activity">
    <reaction evidence="12 13">
        <text>2 D-alanine + ATP = D-alanyl-D-alanine + ADP + phosphate + H(+)</text>
        <dbReference type="Rhea" id="RHEA:11224"/>
        <dbReference type="ChEBI" id="CHEBI:15378"/>
        <dbReference type="ChEBI" id="CHEBI:30616"/>
        <dbReference type="ChEBI" id="CHEBI:43474"/>
        <dbReference type="ChEBI" id="CHEBI:57416"/>
        <dbReference type="ChEBI" id="CHEBI:57822"/>
        <dbReference type="ChEBI" id="CHEBI:456216"/>
        <dbReference type="EC" id="6.3.2.4"/>
    </reaction>
</comment>
<evidence type="ECO:0000256" key="3">
    <source>
        <dbReference type="ARBA" id="ARBA00022598"/>
    </source>
</evidence>
<evidence type="ECO:0000256" key="8">
    <source>
        <dbReference type="ARBA" id="ARBA00022960"/>
    </source>
</evidence>
<evidence type="ECO:0000256" key="7">
    <source>
        <dbReference type="ARBA" id="ARBA00022842"/>
    </source>
</evidence>
<proteinExistence type="inferred from homology"/>
<evidence type="ECO:0000256" key="9">
    <source>
        <dbReference type="ARBA" id="ARBA00022984"/>
    </source>
</evidence>
<comment type="function">
    <text evidence="13">Cell wall formation.</text>
</comment>
<organism evidence="19 20">
    <name type="scientific">Treponema parvum</name>
    <dbReference type="NCBI Taxonomy" id="138851"/>
    <lineage>
        <taxon>Bacteria</taxon>
        <taxon>Pseudomonadati</taxon>
        <taxon>Spirochaetota</taxon>
        <taxon>Spirochaetia</taxon>
        <taxon>Spirochaetales</taxon>
        <taxon>Treponemataceae</taxon>
        <taxon>Treponema</taxon>
    </lineage>
</organism>
<keyword evidence="6 17" id="KW-0067">ATP-binding</keyword>
<evidence type="ECO:0000256" key="6">
    <source>
        <dbReference type="ARBA" id="ARBA00022840"/>
    </source>
</evidence>
<dbReference type="Proteomes" id="UP000671908">
    <property type="component" value="Chromosome"/>
</dbReference>
<evidence type="ECO:0000256" key="10">
    <source>
        <dbReference type="ARBA" id="ARBA00023211"/>
    </source>
</evidence>
<dbReference type="PROSITE" id="PS00844">
    <property type="entry name" value="DALA_DALA_LIGASE_2"/>
    <property type="match status" value="1"/>
</dbReference>
<feature type="active site" evidence="14">
    <location>
        <position position="13"/>
    </location>
</feature>
<keyword evidence="10 16" id="KW-0464">Manganese</keyword>